<organism evidence="3 4">
    <name type="scientific">Vibrio stylophorae</name>
    <dbReference type="NCBI Taxonomy" id="659351"/>
    <lineage>
        <taxon>Bacteria</taxon>
        <taxon>Pseudomonadati</taxon>
        <taxon>Pseudomonadota</taxon>
        <taxon>Gammaproteobacteria</taxon>
        <taxon>Vibrionales</taxon>
        <taxon>Vibrionaceae</taxon>
        <taxon>Vibrio</taxon>
    </lineage>
</organism>
<protein>
    <recommendedName>
        <fullName evidence="5">DUF2541 domain-containing protein</fullName>
    </recommendedName>
</protein>
<dbReference type="Pfam" id="PF10807">
    <property type="entry name" value="DUF2541"/>
    <property type="match status" value="1"/>
</dbReference>
<evidence type="ECO:0000256" key="2">
    <source>
        <dbReference type="SAM" id="SignalP"/>
    </source>
</evidence>
<keyword evidence="1 2" id="KW-0732">Signal</keyword>
<comment type="caution">
    <text evidence="3">The sequence shown here is derived from an EMBL/GenBank/DDBJ whole genome shotgun (WGS) entry which is preliminary data.</text>
</comment>
<evidence type="ECO:0008006" key="5">
    <source>
        <dbReference type="Google" id="ProtNLM"/>
    </source>
</evidence>
<evidence type="ECO:0000313" key="4">
    <source>
        <dbReference type="Proteomes" id="UP000838672"/>
    </source>
</evidence>
<keyword evidence="4" id="KW-1185">Reference proteome</keyword>
<gene>
    <name evidence="3" type="ORF">VST7929_01085</name>
</gene>
<feature type="signal peptide" evidence="2">
    <location>
        <begin position="1"/>
        <end position="25"/>
    </location>
</feature>
<dbReference type="InterPro" id="IPR020240">
    <property type="entry name" value="UPF0412_YaaI"/>
</dbReference>
<dbReference type="EMBL" id="CAKLDI010000001">
    <property type="protein sequence ID" value="CAH0533221.1"/>
    <property type="molecule type" value="Genomic_DNA"/>
</dbReference>
<dbReference type="Proteomes" id="UP000838672">
    <property type="component" value="Unassembled WGS sequence"/>
</dbReference>
<sequence length="129" mass="14824">MKFKAVLTALFAMMAMFFTAPFAHADESITLGRTIVFEENNYGADIPLVVCRRADAIRVKADRDMYLREVVLTFKNGDTKTVHFYRNVKKDKKTGWRSLGYGYKRCVKRLEVFATSKHSSAGIRIYGRQ</sequence>
<evidence type="ECO:0000313" key="3">
    <source>
        <dbReference type="EMBL" id="CAH0533221.1"/>
    </source>
</evidence>
<feature type="chain" id="PRO_5047162420" description="DUF2541 domain-containing protein" evidence="2">
    <location>
        <begin position="26"/>
        <end position="129"/>
    </location>
</feature>
<proteinExistence type="predicted"/>
<accession>A0ABN8DPV4</accession>
<evidence type="ECO:0000256" key="1">
    <source>
        <dbReference type="ARBA" id="ARBA00022729"/>
    </source>
</evidence>
<name>A0ABN8DPV4_9VIBR</name>
<reference evidence="3" key="1">
    <citation type="submission" date="2021-11" db="EMBL/GenBank/DDBJ databases">
        <authorList>
            <person name="Rodrigo-Torres L."/>
            <person name="Arahal R. D."/>
            <person name="Lucena T."/>
        </authorList>
    </citation>
    <scope>NUCLEOTIDE SEQUENCE</scope>
    <source>
        <strain evidence="3">CECT 7929</strain>
    </source>
</reference>